<dbReference type="PANTHER" id="PTHR40078:SF1">
    <property type="entry name" value="INTEGRAL MEMBRANE PROTEIN"/>
    <property type="match status" value="1"/>
</dbReference>
<dbReference type="SUPFAM" id="SSF52540">
    <property type="entry name" value="P-loop containing nucleoside triphosphate hydrolases"/>
    <property type="match status" value="1"/>
</dbReference>
<dbReference type="Pfam" id="PF19700">
    <property type="entry name" value="DUF6198"/>
    <property type="match status" value="1"/>
</dbReference>
<organism evidence="2 3">
    <name type="scientific">Halarcobacter anaerophilus</name>
    <dbReference type="NCBI Taxonomy" id="877500"/>
    <lineage>
        <taxon>Bacteria</taxon>
        <taxon>Pseudomonadati</taxon>
        <taxon>Campylobacterota</taxon>
        <taxon>Epsilonproteobacteria</taxon>
        <taxon>Campylobacterales</taxon>
        <taxon>Arcobacteraceae</taxon>
        <taxon>Halarcobacter</taxon>
    </lineage>
</organism>
<feature type="transmembrane region" description="Helical" evidence="1">
    <location>
        <begin position="88"/>
        <end position="111"/>
    </location>
</feature>
<keyword evidence="1" id="KW-1133">Transmembrane helix</keyword>
<feature type="transmembrane region" description="Helical" evidence="1">
    <location>
        <begin position="64"/>
        <end position="82"/>
    </location>
</feature>
<dbReference type="InterPro" id="IPR038750">
    <property type="entry name" value="YczE/YyaS-like"/>
</dbReference>
<dbReference type="AlphaFoldDB" id="A0A4Q0XZH8"/>
<dbReference type="Gene3D" id="3.40.50.300">
    <property type="entry name" value="P-loop containing nucleotide triphosphate hydrolases"/>
    <property type="match status" value="1"/>
</dbReference>
<dbReference type="OrthoDB" id="87655at2"/>
<dbReference type="Pfam" id="PF13189">
    <property type="entry name" value="Cytidylate_kin2"/>
    <property type="match status" value="1"/>
</dbReference>
<accession>A0A4Q0XZH8</accession>
<dbReference type="STRING" id="877500.GCA_000935065_02028"/>
<name>A0A4Q0XZH8_9BACT</name>
<feature type="transmembrane region" description="Helical" evidence="1">
    <location>
        <begin position="30"/>
        <end position="52"/>
    </location>
</feature>
<dbReference type="Proteomes" id="UP000290191">
    <property type="component" value="Unassembled WGS sequence"/>
</dbReference>
<evidence type="ECO:0000256" key="1">
    <source>
        <dbReference type="SAM" id="Phobius"/>
    </source>
</evidence>
<proteinExistence type="predicted"/>
<reference evidence="2 3" key="1">
    <citation type="submission" date="2017-10" db="EMBL/GenBank/DDBJ databases">
        <title>Genomics of the genus Arcobacter.</title>
        <authorList>
            <person name="Perez-Cataluna A."/>
            <person name="Figueras M.J."/>
        </authorList>
    </citation>
    <scope>NUCLEOTIDE SEQUENCE [LARGE SCALE GENOMIC DNA]</scope>
    <source>
        <strain evidence="2 3">DSM 24636</strain>
    </source>
</reference>
<evidence type="ECO:0000313" key="3">
    <source>
        <dbReference type="Proteomes" id="UP000290191"/>
    </source>
</evidence>
<comment type="caution">
    <text evidence="2">The sequence shown here is derived from an EMBL/GenBank/DDBJ whole genome shotgun (WGS) entry which is preliminary data.</text>
</comment>
<protein>
    <recommendedName>
        <fullName evidence="4">Cytidylate kinase family protein</fullName>
    </recommendedName>
</protein>
<dbReference type="EMBL" id="PDKO01000007">
    <property type="protein sequence ID" value="RXJ62723.1"/>
    <property type="molecule type" value="Genomic_DNA"/>
</dbReference>
<keyword evidence="1" id="KW-0472">Membrane</keyword>
<evidence type="ECO:0008006" key="4">
    <source>
        <dbReference type="Google" id="ProtNLM"/>
    </source>
</evidence>
<keyword evidence="3" id="KW-1185">Reference proteome</keyword>
<dbReference type="PANTHER" id="PTHR40078">
    <property type="entry name" value="INTEGRAL MEMBRANE PROTEIN-RELATED"/>
    <property type="match status" value="1"/>
</dbReference>
<gene>
    <name evidence="2" type="ORF">CRV06_09425</name>
</gene>
<evidence type="ECO:0000313" key="2">
    <source>
        <dbReference type="EMBL" id="RXJ62723.1"/>
    </source>
</evidence>
<keyword evidence="1" id="KW-0812">Transmembrane</keyword>
<dbReference type="InterPro" id="IPR027417">
    <property type="entry name" value="P-loop_NTPase"/>
</dbReference>
<sequence length="410" mass="46416">MALGVSLSVRAQLGVSPISCIPYVYSLKLPFTLGEITIIFNFLFILFQMIVLGKEYKFSQLIQLPVVIVFGYCIDITMYLLADLNPANYLQKLILCLVGCVVLAFGIFVLIKTRLTYLPLDGLVIAIIHRFKKEFGKVKITLDTSMVLIGTASSFILLGTLEGVREGSIIAALSVGAIIRFFSNTLPVLDKWLAPSIVETIEEKVQMQSTNKFVITISREYGSGGHEIGKLIAKELNIGFYDKDLIKLTAQNTGYTLDYIQENEQKLTNSLLYDLYEQNYAYVNDELPPKDVLFLVQSKIIRDICMKESCVIVGRCANFILKDHPNCINIFVHANDEYRKNKINNEYHVTPAVGNKELEESDKERANYCIHFTNKEWRDASNYHLTLDSSLYGSKQSAKKIIELIRENIQ</sequence>